<evidence type="ECO:0000313" key="2">
    <source>
        <dbReference type="Proteomes" id="UP000785200"/>
    </source>
</evidence>
<reference evidence="1" key="1">
    <citation type="submission" date="2019-07" db="EMBL/GenBank/DDBJ databases">
        <title>Hyphodiscus hymeniophilus genome sequencing and assembly.</title>
        <authorList>
            <person name="Kramer G."/>
            <person name="Nodwell J."/>
        </authorList>
    </citation>
    <scope>NUCLEOTIDE SEQUENCE</scope>
    <source>
        <strain evidence="1">ATCC 34498</strain>
    </source>
</reference>
<evidence type="ECO:0000313" key="1">
    <source>
        <dbReference type="EMBL" id="KAG0646992.1"/>
    </source>
</evidence>
<dbReference type="AlphaFoldDB" id="A0A9P7AUR1"/>
<organism evidence="1 2">
    <name type="scientific">Hyphodiscus hymeniophilus</name>
    <dbReference type="NCBI Taxonomy" id="353542"/>
    <lineage>
        <taxon>Eukaryota</taxon>
        <taxon>Fungi</taxon>
        <taxon>Dikarya</taxon>
        <taxon>Ascomycota</taxon>
        <taxon>Pezizomycotina</taxon>
        <taxon>Leotiomycetes</taxon>
        <taxon>Helotiales</taxon>
        <taxon>Hyphodiscaceae</taxon>
        <taxon>Hyphodiscus</taxon>
    </lineage>
</organism>
<name>A0A9P7AUR1_9HELO</name>
<dbReference type="OrthoDB" id="5426982at2759"/>
<gene>
    <name evidence="1" type="ORF">D0Z07_6088</name>
</gene>
<keyword evidence="2" id="KW-1185">Reference proteome</keyword>
<proteinExistence type="predicted"/>
<dbReference type="Proteomes" id="UP000785200">
    <property type="component" value="Unassembled WGS sequence"/>
</dbReference>
<protein>
    <submittedName>
        <fullName evidence="1">Uncharacterized protein</fullName>
    </submittedName>
</protein>
<comment type="caution">
    <text evidence="1">The sequence shown here is derived from an EMBL/GenBank/DDBJ whole genome shotgun (WGS) entry which is preliminary data.</text>
</comment>
<sequence>MAATICIRESPFNDLCVTEWTRRIFTLDGKGVSTRPLHVIVVEVDTSSLSSEVMEAVSRVHNRGSRLAIEGASQPAPKKVTVLDPDVLSALDLDKWAMEYAFKFTKTHNCHATAFTLGIE</sequence>
<dbReference type="EMBL" id="VNKQ01000014">
    <property type="protein sequence ID" value="KAG0646992.1"/>
    <property type="molecule type" value="Genomic_DNA"/>
</dbReference>
<accession>A0A9P7AUR1</accession>